<dbReference type="PANTHER" id="PTHR43739:SF5">
    <property type="entry name" value="EXO-ALPHA-SIALIDASE"/>
    <property type="match status" value="1"/>
</dbReference>
<sequence length="834" mass="91734">MIRKFTLVFFGFLLLIGCVESNREASVNPSEKNPDKTPHDFMFMQRAYPSGEIKTDAYSKAVQWKKDQQQRNAVNQVWEFSGPVNVGGRITDIEIPSNEPQTYYVGAASGGIFKSTDAGISWNPIFDDQEMLSIGDIEISENNNDIVWVGTGEVNAGGGSLAYDGDGIYKSEDGGLTWQTKGLPDVGSIGKILIDPNNDDIIFVGAMGPLFKDDTNRGVYRSTDGGNTWEQKLFVSNITGVIDMAIHPTNSNIIYAASWQRVRRPNLREYGGETSRIYRSTDGGENWTELTNGLPSLASEKGRISIDISRSNPNVLYARYADAAGSIQGVYRTANGGDLWTTVNSSQLTNVGFHWWFRGIYVDPTDENTIYNVDFVVEKSTDGGNSWSTAFPGVHVDQHALAFNASVAGEVLLGNDGGFYKSTNDGISSTKDLTLPITQFYRFHVDAQDDDKIYGGSQDNSTIRTVTGSLDDWDVINGGDGFQPLVDFTDTNVIYALSQNGALRKSTNNATSFVNATVGISGGDRKNWDTPIAMDPNNSQIMYYGANRLYRSTNAAGNWTAISPDLSNGPHTGNLTFGTITSISVSPVDSDYIYVGTDDGNVWFTNDGGGNWDLISTTLPDRWVTKVLASRDELNSVYVTFSGYRYGEDDGHVYKSIDAGLNWLDITANLPDIPVNDIVLDKYDNLYLATDIGVMVTKDQTINWEVLGTNLPSVVVTDMHIHEASEYLYIGTYGRSSYKLDIFGDILNINAEERSVALNLYPNPATDFVKISIPGNTKTVSVAVYDAMGRLIRQKQYDNAKTEYMLSLETFSQGIYFVTVTSGISKITKRLLIK</sequence>
<feature type="domain" description="Sortilin N-terminal" evidence="3">
    <location>
        <begin position="168"/>
        <end position="297"/>
    </location>
</feature>
<organism evidence="5 6">
    <name type="scientific">Constantimarinum furrinae</name>
    <dbReference type="NCBI Taxonomy" id="2562285"/>
    <lineage>
        <taxon>Bacteria</taxon>
        <taxon>Pseudomonadati</taxon>
        <taxon>Bacteroidota</taxon>
        <taxon>Flavobacteriia</taxon>
        <taxon>Flavobacteriales</taxon>
        <taxon>Flavobacteriaceae</taxon>
        <taxon>Altibacter/Constantimarinum group</taxon>
        <taxon>Constantimarinum</taxon>
    </lineage>
</organism>
<dbReference type="InterPro" id="IPR015943">
    <property type="entry name" value="WD40/YVTN_repeat-like_dom_sf"/>
</dbReference>
<evidence type="ECO:0000256" key="1">
    <source>
        <dbReference type="ARBA" id="ARBA00022729"/>
    </source>
</evidence>
<dbReference type="AlphaFoldDB" id="A0A7G8PUH1"/>
<dbReference type="PROSITE" id="PS51257">
    <property type="entry name" value="PROKAR_LIPOPROTEIN"/>
    <property type="match status" value="1"/>
</dbReference>
<evidence type="ECO:0008006" key="7">
    <source>
        <dbReference type="Google" id="ProtNLM"/>
    </source>
</evidence>
<reference evidence="5 6" key="1">
    <citation type="submission" date="2020-04" db="EMBL/GenBank/DDBJ databases">
        <title>Genome sequence of Altibacter aquimarinus strain ALE3EI.</title>
        <authorList>
            <person name="Oh H.-M."/>
            <person name="Jang D."/>
        </authorList>
    </citation>
    <scope>NUCLEOTIDE SEQUENCE [LARGE SCALE GENOMIC DNA]</scope>
    <source>
        <strain evidence="5 6">ALE3EI</strain>
    </source>
</reference>
<gene>
    <name evidence="5" type="ORF">ALE3EI_1426</name>
</gene>
<dbReference type="PANTHER" id="PTHR43739">
    <property type="entry name" value="XYLOGLUCANASE (EUROFUNG)"/>
    <property type="match status" value="1"/>
</dbReference>
<evidence type="ECO:0000313" key="6">
    <source>
        <dbReference type="Proteomes" id="UP000515514"/>
    </source>
</evidence>
<accession>A0A7G8PUH1</accession>
<dbReference type="EMBL" id="CP052909">
    <property type="protein sequence ID" value="QNJ97987.1"/>
    <property type="molecule type" value="Genomic_DNA"/>
</dbReference>
<dbReference type="Gene3D" id="2.130.10.10">
    <property type="entry name" value="YVTN repeat-like/Quinoprotein amine dehydrogenase"/>
    <property type="match status" value="5"/>
</dbReference>
<evidence type="ECO:0000313" key="5">
    <source>
        <dbReference type="EMBL" id="QNJ97987.1"/>
    </source>
</evidence>
<evidence type="ECO:0000259" key="3">
    <source>
        <dbReference type="Pfam" id="PF15902"/>
    </source>
</evidence>
<proteinExistence type="predicted"/>
<protein>
    <recommendedName>
        <fullName evidence="7">Glycosyl hydrolase</fullName>
    </recommendedName>
</protein>
<dbReference type="Pfam" id="PF15902">
    <property type="entry name" value="Sortilin-Vps10"/>
    <property type="match status" value="1"/>
</dbReference>
<name>A0A7G8PUH1_9FLAO</name>
<dbReference type="KEGG" id="alti:ALE3EI_1426"/>
<feature type="domain" description="Secretion system C-terminal sorting" evidence="4">
    <location>
        <begin position="760"/>
        <end position="833"/>
    </location>
</feature>
<dbReference type="InterPro" id="IPR052025">
    <property type="entry name" value="Xyloglucanase_GH74"/>
</dbReference>
<keyword evidence="6" id="KW-1185">Reference proteome</keyword>
<dbReference type="InterPro" id="IPR031778">
    <property type="entry name" value="Sortilin_N"/>
</dbReference>
<dbReference type="Pfam" id="PF18962">
    <property type="entry name" value="Por_Secre_tail"/>
    <property type="match status" value="1"/>
</dbReference>
<dbReference type="GO" id="GO:0010411">
    <property type="term" value="P:xyloglucan metabolic process"/>
    <property type="evidence" value="ECO:0007669"/>
    <property type="project" value="TreeGrafter"/>
</dbReference>
<dbReference type="RefSeq" id="WP_186987614.1">
    <property type="nucleotide sequence ID" value="NZ_CP052909.1"/>
</dbReference>
<keyword evidence="1" id="KW-0732">Signal</keyword>
<keyword evidence="2" id="KW-0677">Repeat</keyword>
<evidence type="ECO:0000259" key="4">
    <source>
        <dbReference type="Pfam" id="PF18962"/>
    </source>
</evidence>
<dbReference type="Proteomes" id="UP000515514">
    <property type="component" value="Chromosome"/>
</dbReference>
<dbReference type="CDD" id="cd15482">
    <property type="entry name" value="Sialidase_non-viral"/>
    <property type="match status" value="1"/>
</dbReference>
<evidence type="ECO:0000256" key="2">
    <source>
        <dbReference type="ARBA" id="ARBA00022737"/>
    </source>
</evidence>
<dbReference type="SUPFAM" id="SSF110296">
    <property type="entry name" value="Oligoxyloglucan reducing end-specific cellobiohydrolase"/>
    <property type="match status" value="2"/>
</dbReference>
<dbReference type="NCBIfam" id="TIGR04183">
    <property type="entry name" value="Por_Secre_tail"/>
    <property type="match status" value="1"/>
</dbReference>
<dbReference type="InterPro" id="IPR026444">
    <property type="entry name" value="Secre_tail"/>
</dbReference>